<protein>
    <submittedName>
        <fullName evidence="2">Uncharacterized protein</fullName>
    </submittedName>
</protein>
<gene>
    <name evidence="2" type="ORF">EVAR_25212_1</name>
</gene>
<proteinExistence type="predicted"/>
<reference evidence="2 3" key="1">
    <citation type="journal article" date="2019" name="Commun. Biol.">
        <title>The bagworm genome reveals a unique fibroin gene that provides high tensile strength.</title>
        <authorList>
            <person name="Kono N."/>
            <person name="Nakamura H."/>
            <person name="Ohtoshi R."/>
            <person name="Tomita M."/>
            <person name="Numata K."/>
            <person name="Arakawa K."/>
        </authorList>
    </citation>
    <scope>NUCLEOTIDE SEQUENCE [LARGE SCALE GENOMIC DNA]</scope>
</reference>
<dbReference type="AlphaFoldDB" id="A0A4C1WK74"/>
<organism evidence="2 3">
    <name type="scientific">Eumeta variegata</name>
    <name type="common">Bagworm moth</name>
    <name type="synonym">Eumeta japonica</name>
    <dbReference type="NCBI Taxonomy" id="151549"/>
    <lineage>
        <taxon>Eukaryota</taxon>
        <taxon>Metazoa</taxon>
        <taxon>Ecdysozoa</taxon>
        <taxon>Arthropoda</taxon>
        <taxon>Hexapoda</taxon>
        <taxon>Insecta</taxon>
        <taxon>Pterygota</taxon>
        <taxon>Neoptera</taxon>
        <taxon>Endopterygota</taxon>
        <taxon>Lepidoptera</taxon>
        <taxon>Glossata</taxon>
        <taxon>Ditrysia</taxon>
        <taxon>Tineoidea</taxon>
        <taxon>Psychidae</taxon>
        <taxon>Oiketicinae</taxon>
        <taxon>Eumeta</taxon>
    </lineage>
</organism>
<feature type="region of interest" description="Disordered" evidence="1">
    <location>
        <begin position="1"/>
        <end position="94"/>
    </location>
</feature>
<evidence type="ECO:0000313" key="3">
    <source>
        <dbReference type="Proteomes" id="UP000299102"/>
    </source>
</evidence>
<keyword evidence="3" id="KW-1185">Reference proteome</keyword>
<evidence type="ECO:0000313" key="2">
    <source>
        <dbReference type="EMBL" id="GBP50515.1"/>
    </source>
</evidence>
<evidence type="ECO:0000256" key="1">
    <source>
        <dbReference type="SAM" id="MobiDB-lite"/>
    </source>
</evidence>
<comment type="caution">
    <text evidence="2">The sequence shown here is derived from an EMBL/GenBank/DDBJ whole genome shotgun (WGS) entry which is preliminary data.</text>
</comment>
<sequence length="94" mass="9689">MDNRVWGRIKSERTGPIGTGQDGELKAGPGPTLAGQVNRQGVGRDQGESGTGTDIENRTGSMWGRIMKAGPGPMENGSVNSVGRDQVKAGPGPT</sequence>
<feature type="compositionally biased region" description="Polar residues" evidence="1">
    <location>
        <begin position="51"/>
        <end position="60"/>
    </location>
</feature>
<dbReference type="EMBL" id="BGZK01000567">
    <property type="protein sequence ID" value="GBP50515.1"/>
    <property type="molecule type" value="Genomic_DNA"/>
</dbReference>
<dbReference type="Proteomes" id="UP000299102">
    <property type="component" value="Unassembled WGS sequence"/>
</dbReference>
<name>A0A4C1WK74_EUMVA</name>
<accession>A0A4C1WK74</accession>
<feature type="compositionally biased region" description="Basic and acidic residues" evidence="1">
    <location>
        <begin position="1"/>
        <end position="13"/>
    </location>
</feature>